<name>A0A916YFZ4_9HYPH</name>
<keyword evidence="3" id="KW-1185">Reference proteome</keyword>
<feature type="compositionally biased region" description="Pro residues" evidence="1">
    <location>
        <begin position="129"/>
        <end position="139"/>
    </location>
</feature>
<dbReference type="Proteomes" id="UP000613160">
    <property type="component" value="Unassembled WGS sequence"/>
</dbReference>
<comment type="caution">
    <text evidence="2">The sequence shown here is derived from an EMBL/GenBank/DDBJ whole genome shotgun (WGS) entry which is preliminary data.</text>
</comment>
<evidence type="ECO:0008006" key="4">
    <source>
        <dbReference type="Google" id="ProtNLM"/>
    </source>
</evidence>
<evidence type="ECO:0000313" key="2">
    <source>
        <dbReference type="EMBL" id="GGD43185.1"/>
    </source>
</evidence>
<dbReference type="EMBL" id="BMJJ01000022">
    <property type="protein sequence ID" value="GGD43185.1"/>
    <property type="molecule type" value="Genomic_DNA"/>
</dbReference>
<protein>
    <recommendedName>
        <fullName evidence="4">GcrA cell cycle regulator</fullName>
    </recommendedName>
</protein>
<dbReference type="AlphaFoldDB" id="A0A916YFZ4"/>
<accession>A0A916YFZ4</accession>
<reference evidence="2" key="1">
    <citation type="journal article" date="2014" name="Int. J. Syst. Evol. Microbiol.">
        <title>Complete genome sequence of Corynebacterium casei LMG S-19264T (=DSM 44701T), isolated from a smear-ripened cheese.</title>
        <authorList>
            <consortium name="US DOE Joint Genome Institute (JGI-PGF)"/>
            <person name="Walter F."/>
            <person name="Albersmeier A."/>
            <person name="Kalinowski J."/>
            <person name="Ruckert C."/>
        </authorList>
    </citation>
    <scope>NUCLEOTIDE SEQUENCE</scope>
    <source>
        <strain evidence="2">CGMCC 1.15493</strain>
    </source>
</reference>
<evidence type="ECO:0000313" key="3">
    <source>
        <dbReference type="Proteomes" id="UP000613160"/>
    </source>
</evidence>
<sequence>MSRPRTSPKLVAVSSELWSMGDTVRVIGASLGVSRAIVAGIASARRDLFPRRRPGKQKGVGFWSGDKIVIAAQLWAEGKSTAEVAEHFGAKPTSANALITRNRELFPHRGNMLKQTGMKHPPKAKKPKPAPPAVKPQPAPKIAAAPKPIAAAEPPIVRDRTPKAESFRPLLGAEPMPVLSALIANRCKWPVHAGDDPFTNAATFFCGEQRLAVGPYCAGHHRLAHSSGTPSERSADRVLEFHAGRAA</sequence>
<proteinExistence type="predicted"/>
<dbReference type="InterPro" id="IPR011681">
    <property type="entry name" value="GcrA"/>
</dbReference>
<feature type="compositionally biased region" description="Low complexity" evidence="1">
    <location>
        <begin position="140"/>
        <end position="153"/>
    </location>
</feature>
<feature type="region of interest" description="Disordered" evidence="1">
    <location>
        <begin position="115"/>
        <end position="153"/>
    </location>
</feature>
<organism evidence="2 3">
    <name type="scientific">Aureimonas glaciei</name>
    <dbReference type="NCBI Taxonomy" id="1776957"/>
    <lineage>
        <taxon>Bacteria</taxon>
        <taxon>Pseudomonadati</taxon>
        <taxon>Pseudomonadota</taxon>
        <taxon>Alphaproteobacteria</taxon>
        <taxon>Hyphomicrobiales</taxon>
        <taxon>Aurantimonadaceae</taxon>
        <taxon>Aureimonas</taxon>
    </lineage>
</organism>
<evidence type="ECO:0000256" key="1">
    <source>
        <dbReference type="SAM" id="MobiDB-lite"/>
    </source>
</evidence>
<dbReference type="Pfam" id="PF07750">
    <property type="entry name" value="GcrA"/>
    <property type="match status" value="1"/>
</dbReference>
<reference evidence="2" key="2">
    <citation type="submission" date="2020-09" db="EMBL/GenBank/DDBJ databases">
        <authorList>
            <person name="Sun Q."/>
            <person name="Zhou Y."/>
        </authorList>
    </citation>
    <scope>NUCLEOTIDE SEQUENCE</scope>
    <source>
        <strain evidence="2">CGMCC 1.15493</strain>
    </source>
</reference>
<gene>
    <name evidence="2" type="ORF">GCM10011335_52340</name>
</gene>